<organism evidence="1 2">
    <name type="scientific">Deinococcus multiflagellatus</name>
    <dbReference type="NCBI Taxonomy" id="1656887"/>
    <lineage>
        <taxon>Bacteria</taxon>
        <taxon>Thermotogati</taxon>
        <taxon>Deinococcota</taxon>
        <taxon>Deinococci</taxon>
        <taxon>Deinococcales</taxon>
        <taxon>Deinococcaceae</taxon>
        <taxon>Deinococcus</taxon>
    </lineage>
</organism>
<dbReference type="EMBL" id="JBHSWB010000002">
    <property type="protein sequence ID" value="MFC6662894.1"/>
    <property type="molecule type" value="Genomic_DNA"/>
</dbReference>
<evidence type="ECO:0000313" key="2">
    <source>
        <dbReference type="Proteomes" id="UP001596317"/>
    </source>
</evidence>
<reference evidence="2" key="1">
    <citation type="journal article" date="2019" name="Int. J. Syst. Evol. Microbiol.">
        <title>The Global Catalogue of Microorganisms (GCM) 10K type strain sequencing project: providing services to taxonomists for standard genome sequencing and annotation.</title>
        <authorList>
            <consortium name="The Broad Institute Genomics Platform"/>
            <consortium name="The Broad Institute Genome Sequencing Center for Infectious Disease"/>
            <person name="Wu L."/>
            <person name="Ma J."/>
        </authorList>
    </citation>
    <scope>NUCLEOTIDE SEQUENCE [LARGE SCALE GENOMIC DNA]</scope>
    <source>
        <strain evidence="2">CCUG 63830</strain>
    </source>
</reference>
<name>A0ABW1ZQZ1_9DEIO</name>
<gene>
    <name evidence="1" type="ORF">ACFP90_22895</name>
</gene>
<dbReference type="Proteomes" id="UP001596317">
    <property type="component" value="Unassembled WGS sequence"/>
</dbReference>
<proteinExistence type="predicted"/>
<dbReference type="RefSeq" id="WP_224611824.1">
    <property type="nucleotide sequence ID" value="NZ_JAIQXV010000020.1"/>
</dbReference>
<accession>A0ABW1ZQZ1</accession>
<protein>
    <submittedName>
        <fullName evidence="1">Uncharacterized protein</fullName>
    </submittedName>
</protein>
<comment type="caution">
    <text evidence="1">The sequence shown here is derived from an EMBL/GenBank/DDBJ whole genome shotgun (WGS) entry which is preliminary data.</text>
</comment>
<keyword evidence="2" id="KW-1185">Reference proteome</keyword>
<sequence length="174" mass="18728">MTDQPRPSLLDDTTLELLAADALVASSQLEKSSSKNRHAAQGILTALAGAAQDARRGALPELRTLSAPSLPPRSIHDPEPVGLNLQNISFGAASSALRITLEVPGAGGPPFHTQAQYWRDQVYLFDQSRVLLGDVKDLLRVLRAVPQDVLSDEGRALLTKFKDLDTEKTGNDPL</sequence>
<evidence type="ECO:0000313" key="1">
    <source>
        <dbReference type="EMBL" id="MFC6662894.1"/>
    </source>
</evidence>